<evidence type="ECO:0000313" key="2">
    <source>
        <dbReference type="Proteomes" id="UP000297245"/>
    </source>
</evidence>
<dbReference type="AlphaFoldDB" id="A0A4S8LAV5"/>
<feature type="non-terminal residue" evidence="1">
    <location>
        <position position="135"/>
    </location>
</feature>
<protein>
    <submittedName>
        <fullName evidence="1">Uncharacterized protein</fullName>
    </submittedName>
</protein>
<evidence type="ECO:0000313" key="1">
    <source>
        <dbReference type="EMBL" id="THU85944.1"/>
    </source>
</evidence>
<dbReference type="EMBL" id="ML179521">
    <property type="protein sequence ID" value="THU85944.1"/>
    <property type="molecule type" value="Genomic_DNA"/>
</dbReference>
<keyword evidence="2" id="KW-1185">Reference proteome</keyword>
<reference evidence="1 2" key="1">
    <citation type="journal article" date="2019" name="Nat. Ecol. Evol.">
        <title>Megaphylogeny resolves global patterns of mushroom evolution.</title>
        <authorList>
            <person name="Varga T."/>
            <person name="Krizsan K."/>
            <person name="Foldi C."/>
            <person name="Dima B."/>
            <person name="Sanchez-Garcia M."/>
            <person name="Sanchez-Ramirez S."/>
            <person name="Szollosi G.J."/>
            <person name="Szarkandi J.G."/>
            <person name="Papp V."/>
            <person name="Albert L."/>
            <person name="Andreopoulos W."/>
            <person name="Angelini C."/>
            <person name="Antonin V."/>
            <person name="Barry K.W."/>
            <person name="Bougher N.L."/>
            <person name="Buchanan P."/>
            <person name="Buyck B."/>
            <person name="Bense V."/>
            <person name="Catcheside P."/>
            <person name="Chovatia M."/>
            <person name="Cooper J."/>
            <person name="Damon W."/>
            <person name="Desjardin D."/>
            <person name="Finy P."/>
            <person name="Geml J."/>
            <person name="Haridas S."/>
            <person name="Hughes K."/>
            <person name="Justo A."/>
            <person name="Karasinski D."/>
            <person name="Kautmanova I."/>
            <person name="Kiss B."/>
            <person name="Kocsube S."/>
            <person name="Kotiranta H."/>
            <person name="LaButti K.M."/>
            <person name="Lechner B.E."/>
            <person name="Liimatainen K."/>
            <person name="Lipzen A."/>
            <person name="Lukacs Z."/>
            <person name="Mihaltcheva S."/>
            <person name="Morgado L.N."/>
            <person name="Niskanen T."/>
            <person name="Noordeloos M.E."/>
            <person name="Ohm R.A."/>
            <person name="Ortiz-Santana B."/>
            <person name="Ovrebo C."/>
            <person name="Racz N."/>
            <person name="Riley R."/>
            <person name="Savchenko A."/>
            <person name="Shiryaev A."/>
            <person name="Soop K."/>
            <person name="Spirin V."/>
            <person name="Szebenyi C."/>
            <person name="Tomsovsky M."/>
            <person name="Tulloss R.E."/>
            <person name="Uehling J."/>
            <person name="Grigoriev I.V."/>
            <person name="Vagvolgyi C."/>
            <person name="Papp T."/>
            <person name="Martin F.M."/>
            <person name="Miettinen O."/>
            <person name="Hibbett D.S."/>
            <person name="Nagy L.G."/>
        </authorList>
    </citation>
    <scope>NUCLEOTIDE SEQUENCE [LARGE SCALE GENOMIC DNA]</scope>
    <source>
        <strain evidence="1 2">CBS 962.96</strain>
    </source>
</reference>
<organism evidence="1 2">
    <name type="scientific">Dendrothele bispora (strain CBS 962.96)</name>
    <dbReference type="NCBI Taxonomy" id="1314807"/>
    <lineage>
        <taxon>Eukaryota</taxon>
        <taxon>Fungi</taxon>
        <taxon>Dikarya</taxon>
        <taxon>Basidiomycota</taxon>
        <taxon>Agaricomycotina</taxon>
        <taxon>Agaricomycetes</taxon>
        <taxon>Agaricomycetidae</taxon>
        <taxon>Agaricales</taxon>
        <taxon>Agaricales incertae sedis</taxon>
        <taxon>Dendrothele</taxon>
    </lineage>
</organism>
<gene>
    <name evidence="1" type="ORF">K435DRAFT_783091</name>
</gene>
<proteinExistence type="predicted"/>
<accession>A0A4S8LAV5</accession>
<name>A0A4S8LAV5_DENBC</name>
<sequence length="135" mass="15437">MLSELTIHERHYGDYGKNVAVTDTFLKCLTVDHKKRGIKQPFLSRLEALDLRLHAPFATEKLVHMIQSRWIPDQKHSDRLEVVSLLSFNLMVLYEQEAVDIPIAGLQMLDTLKADGLEYNLTVEALAGRRKLSAH</sequence>
<dbReference type="Proteomes" id="UP000297245">
    <property type="component" value="Unassembled WGS sequence"/>
</dbReference>